<sequence>MKTCEYCGGMEFMFEEETGREYCTTCGYYTGVVDESYEEYHTLMGDY</sequence>
<gene>
    <name evidence="1" type="ORF">Drs3_00005</name>
</gene>
<keyword evidence="2" id="KW-1185">Reference proteome</keyword>
<reference evidence="1" key="1">
    <citation type="submission" date="2018-07" db="EMBL/GenBank/DDBJ databases">
        <authorList>
            <person name="Quirk P.G."/>
            <person name="Krulwich T.A."/>
        </authorList>
    </citation>
    <scope>NUCLEOTIDE SEQUENCE [LARGE SCALE GENOMIC DNA]</scope>
</reference>
<name>A0A385AH42_9CAUD</name>
<evidence type="ECO:0000313" key="2">
    <source>
        <dbReference type="Proteomes" id="UP000262397"/>
    </source>
</evidence>
<protein>
    <submittedName>
        <fullName evidence="1">Uncharacterized protein</fullName>
    </submittedName>
</protein>
<dbReference type="Gene3D" id="2.20.25.10">
    <property type="match status" value="1"/>
</dbReference>
<evidence type="ECO:0000313" key="1">
    <source>
        <dbReference type="EMBL" id="AXN53386.1"/>
    </source>
</evidence>
<proteinExistence type="predicted"/>
<accession>A0A385AH42</accession>
<dbReference type="EMBL" id="MH674343">
    <property type="protein sequence ID" value="AXN53386.1"/>
    <property type="molecule type" value="Genomic_DNA"/>
</dbReference>
<dbReference type="Proteomes" id="UP000262397">
    <property type="component" value="Segment"/>
</dbReference>
<organism evidence="1">
    <name type="scientific">Methanobacterium virus Drs3</name>
    <dbReference type="NCBI Taxonomy" id="1430441"/>
    <lineage>
        <taxon>Viruses</taxon>
        <taxon>Duplodnaviria</taxon>
        <taxon>Heunggongvirae</taxon>
        <taxon>Uroviricota</taxon>
        <taxon>Caudoviricetes</taxon>
        <taxon>Methanobavirales</taxon>
        <taxon>Anaerodiviridae</taxon>
        <taxon>Metforvirus</taxon>
        <taxon>Metforvirus limi</taxon>
        <taxon>Metforvirus Drs3</taxon>
    </lineage>
</organism>
<dbReference type="SUPFAM" id="SSF57783">
    <property type="entry name" value="Zinc beta-ribbon"/>
    <property type="match status" value="1"/>
</dbReference>